<dbReference type="Proteomes" id="UP000823865">
    <property type="component" value="Unassembled WGS sequence"/>
</dbReference>
<organism evidence="5 6">
    <name type="scientific">Candidatus Paraprevotella stercoravium</name>
    <dbReference type="NCBI Taxonomy" id="2838725"/>
    <lineage>
        <taxon>Bacteria</taxon>
        <taxon>Pseudomonadati</taxon>
        <taxon>Bacteroidota</taxon>
        <taxon>Bacteroidia</taxon>
        <taxon>Bacteroidales</taxon>
        <taxon>Prevotellaceae</taxon>
        <taxon>Paraprevotella</taxon>
    </lineage>
</organism>
<dbReference type="Pfam" id="PF04432">
    <property type="entry name" value="FrhB_FdhB_C"/>
    <property type="match status" value="1"/>
</dbReference>
<dbReference type="Pfam" id="PF12838">
    <property type="entry name" value="Fer4_7"/>
    <property type="match status" value="1"/>
</dbReference>
<evidence type="ECO:0000313" key="6">
    <source>
        <dbReference type="Proteomes" id="UP000823865"/>
    </source>
</evidence>
<dbReference type="PROSITE" id="PS00198">
    <property type="entry name" value="4FE4S_FER_1"/>
    <property type="match status" value="1"/>
</dbReference>
<evidence type="ECO:0000256" key="2">
    <source>
        <dbReference type="ARBA" id="ARBA00023004"/>
    </source>
</evidence>
<evidence type="ECO:0000256" key="3">
    <source>
        <dbReference type="ARBA" id="ARBA00023014"/>
    </source>
</evidence>
<dbReference type="AlphaFoldDB" id="A0A9E2L8N8"/>
<evidence type="ECO:0000259" key="4">
    <source>
        <dbReference type="PROSITE" id="PS51379"/>
    </source>
</evidence>
<dbReference type="SUPFAM" id="SSF54862">
    <property type="entry name" value="4Fe-4S ferredoxins"/>
    <property type="match status" value="1"/>
</dbReference>
<reference evidence="5" key="2">
    <citation type="submission" date="2021-04" db="EMBL/GenBank/DDBJ databases">
        <authorList>
            <person name="Gilroy R."/>
        </authorList>
    </citation>
    <scope>NUCLEOTIDE SEQUENCE</scope>
    <source>
        <strain evidence="5">G3-2149</strain>
    </source>
</reference>
<dbReference type="InterPro" id="IPR007525">
    <property type="entry name" value="FrhB_FdhB_C"/>
</dbReference>
<keyword evidence="1" id="KW-0479">Metal-binding</keyword>
<dbReference type="InterPro" id="IPR017900">
    <property type="entry name" value="4Fe4S_Fe_S_CS"/>
</dbReference>
<dbReference type="InterPro" id="IPR017896">
    <property type="entry name" value="4Fe4S_Fe-S-bd"/>
</dbReference>
<keyword evidence="3" id="KW-0411">Iron-sulfur</keyword>
<dbReference type="PANTHER" id="PTHR43193:SF2">
    <property type="entry name" value="POLYFERREDOXIN PROTEIN FWDF"/>
    <property type="match status" value="1"/>
</dbReference>
<dbReference type="PANTHER" id="PTHR43193">
    <property type="match status" value="1"/>
</dbReference>
<evidence type="ECO:0000313" key="5">
    <source>
        <dbReference type="EMBL" id="MBU3853965.1"/>
    </source>
</evidence>
<keyword evidence="2" id="KW-0408">Iron</keyword>
<feature type="domain" description="4Fe-4S ferredoxin-type" evidence="4">
    <location>
        <begin position="35"/>
        <end position="65"/>
    </location>
</feature>
<dbReference type="GO" id="GO:0046872">
    <property type="term" value="F:metal ion binding"/>
    <property type="evidence" value="ECO:0007669"/>
    <property type="project" value="UniProtKB-KW"/>
</dbReference>
<comment type="caution">
    <text evidence="5">The sequence shown here is derived from an EMBL/GenBank/DDBJ whole genome shotgun (WGS) entry which is preliminary data.</text>
</comment>
<evidence type="ECO:0000256" key="1">
    <source>
        <dbReference type="ARBA" id="ARBA00022723"/>
    </source>
</evidence>
<sequence>MIHIEDKKECCGCWACYNACPKHCIGMKEDEEGFRYPVVDASLCIDCGLCEKVCPVIHADKADTPHAQQGFLAQHKDEDIRKESTSGGAFTAIASWIIRQGGIVYGAGYRKGTFIVEHQGVETEKDLSVFRNSKYVQSNVMNTFKEALGHLKAGRWVCFSGTPCQIEGFRNFLRGREYEKLVCVDLVCHGIPSPRILTRYIEAQQTLIGGEFTNVLFRDKHYGYHYSSFSIYNKEKGKDYHKGVDSNAYLRAFFNNLSDRPSCYDCRFKKRYRRSDLTLWDCFPIEKFTKQMDGKGTTRVLVQSEKGEMIMDAIGNELRTVRVEPDKLVSDVREMFHSVPMNPQRGQFFKDCNVLPPADFFRKWFPITWKVRLNAFVRLTCHRLGIYTFAKRMFMLVYTRKDDR</sequence>
<proteinExistence type="predicted"/>
<dbReference type="Gene3D" id="3.30.70.20">
    <property type="match status" value="1"/>
</dbReference>
<dbReference type="InterPro" id="IPR052977">
    <property type="entry name" value="Polyferredoxin-like_ET"/>
</dbReference>
<dbReference type="EMBL" id="JAHLFU010000192">
    <property type="protein sequence ID" value="MBU3853965.1"/>
    <property type="molecule type" value="Genomic_DNA"/>
</dbReference>
<reference evidence="5" key="1">
    <citation type="journal article" date="2021" name="PeerJ">
        <title>Extensive microbial diversity within the chicken gut microbiome revealed by metagenomics and culture.</title>
        <authorList>
            <person name="Gilroy R."/>
            <person name="Ravi A."/>
            <person name="Getino M."/>
            <person name="Pursley I."/>
            <person name="Horton D.L."/>
            <person name="Alikhan N.F."/>
            <person name="Baker D."/>
            <person name="Gharbi K."/>
            <person name="Hall N."/>
            <person name="Watson M."/>
            <person name="Adriaenssens E.M."/>
            <person name="Foster-Nyarko E."/>
            <person name="Jarju S."/>
            <person name="Secka A."/>
            <person name="Antonio M."/>
            <person name="Oren A."/>
            <person name="Chaudhuri R.R."/>
            <person name="La Ragione R."/>
            <person name="Hildebrand F."/>
            <person name="Pallen M.J."/>
        </authorList>
    </citation>
    <scope>NUCLEOTIDE SEQUENCE</scope>
    <source>
        <strain evidence="5">G3-2149</strain>
    </source>
</reference>
<protein>
    <submittedName>
        <fullName evidence="5">Coenzyme F420 hydrogenase/dehydrogenase, beta subunit C-terminal domain</fullName>
    </submittedName>
</protein>
<feature type="domain" description="4Fe-4S ferredoxin-type" evidence="4">
    <location>
        <begin position="1"/>
        <end position="30"/>
    </location>
</feature>
<dbReference type="GO" id="GO:0051536">
    <property type="term" value="F:iron-sulfur cluster binding"/>
    <property type="evidence" value="ECO:0007669"/>
    <property type="project" value="UniProtKB-KW"/>
</dbReference>
<dbReference type="PROSITE" id="PS51379">
    <property type="entry name" value="4FE4S_FER_2"/>
    <property type="match status" value="2"/>
</dbReference>
<accession>A0A9E2L8N8</accession>
<gene>
    <name evidence="5" type="ORF">H9789_09175</name>
</gene>
<name>A0A9E2L8N8_9BACT</name>